<dbReference type="AlphaFoldDB" id="A0A7W8AFR3"/>
<protein>
    <recommendedName>
        <fullName evidence="1">Amidohydrolase 3 domain-containing protein</fullName>
    </recommendedName>
</protein>
<comment type="caution">
    <text evidence="2">The sequence shown here is derived from an EMBL/GenBank/DDBJ whole genome shotgun (WGS) entry which is preliminary data.</text>
</comment>
<gene>
    <name evidence="2" type="ORF">HNR40_010400</name>
</gene>
<dbReference type="PANTHER" id="PTHR22642">
    <property type="entry name" value="IMIDAZOLONEPROPIONASE"/>
    <property type="match status" value="1"/>
</dbReference>
<evidence type="ECO:0000313" key="2">
    <source>
        <dbReference type="EMBL" id="MBB5084889.1"/>
    </source>
</evidence>
<dbReference type="InterPro" id="IPR032466">
    <property type="entry name" value="Metal_Hydrolase"/>
</dbReference>
<dbReference type="Gene3D" id="3.20.20.140">
    <property type="entry name" value="Metal-dependent hydrolases"/>
    <property type="match status" value="1"/>
</dbReference>
<dbReference type="EMBL" id="JACHIN010000027">
    <property type="protein sequence ID" value="MBB5084889.1"/>
    <property type="molecule type" value="Genomic_DNA"/>
</dbReference>
<proteinExistence type="predicted"/>
<dbReference type="Pfam" id="PF07969">
    <property type="entry name" value="Amidohydro_3"/>
    <property type="match status" value="1"/>
</dbReference>
<sequence>MTYVGEDAVARTMAGPAVPVIDAGRRRVVPGLIDGHTHFVRAGLTWNDEVQWGREPTLAGALERIAEAAAERPPGTWIKVIGGWHPEQFAERRAPTREELDRSAPDHPVFVQLGYSWGLLSTAALRAVDLGKTAAEGLDAGAVDPSGVLRGMAAMRWLYWQLPVPSPEEQVASTAAASLAFSAAGITGLIDGGGANTGPDVYSALYETWRRGLLTVRVRTTVHASRPHAEPEELPGYLRYLAPGFGDDMLRVLGMGEIIHYNVHDGFSRSPDLSEGSLEALYSTFADCARRGWPVQIHAIRADTIEAIVGLWERLDSEIPLAPLRWAIVHGEGMSRATVGRMARLGAGVLVPAMLRFEGEELIEAWGEEAVLQAPPLRALLDAGVPVGGGTDAMRVASYRPFTAMHWYVSGREIGGRRIRAADNLLTRAEALRICTGGSAWFSFEEHQRGRLEPGLRGDLVVLDKDYFTVPEDEIPGIGAELTVVGGVPVWAGPAFR</sequence>
<dbReference type="PANTHER" id="PTHR22642:SF21">
    <property type="entry name" value="PERIPLASMIC PROTEIN"/>
    <property type="match status" value="1"/>
</dbReference>
<dbReference type="SUPFAM" id="SSF51338">
    <property type="entry name" value="Composite domain of metallo-dependent hydrolases"/>
    <property type="match status" value="1"/>
</dbReference>
<dbReference type="Gene3D" id="3.10.310.70">
    <property type="match status" value="1"/>
</dbReference>
<evidence type="ECO:0000313" key="3">
    <source>
        <dbReference type="Proteomes" id="UP000568380"/>
    </source>
</evidence>
<organism evidence="2 3">
    <name type="scientific">Nonomuraea endophytica</name>
    <dbReference type="NCBI Taxonomy" id="714136"/>
    <lineage>
        <taxon>Bacteria</taxon>
        <taxon>Bacillati</taxon>
        <taxon>Actinomycetota</taxon>
        <taxon>Actinomycetes</taxon>
        <taxon>Streptosporangiales</taxon>
        <taxon>Streptosporangiaceae</taxon>
        <taxon>Nonomuraea</taxon>
    </lineage>
</organism>
<feature type="domain" description="Amidohydrolase 3" evidence="1">
    <location>
        <begin position="20"/>
        <end position="490"/>
    </location>
</feature>
<dbReference type="Gene3D" id="2.30.40.10">
    <property type="entry name" value="Urease, subunit C, domain 1"/>
    <property type="match status" value="1"/>
</dbReference>
<dbReference type="Proteomes" id="UP000568380">
    <property type="component" value="Unassembled WGS sequence"/>
</dbReference>
<reference evidence="2 3" key="1">
    <citation type="submission" date="2020-08" db="EMBL/GenBank/DDBJ databases">
        <title>Genomic Encyclopedia of Type Strains, Phase IV (KMG-IV): sequencing the most valuable type-strain genomes for metagenomic binning, comparative biology and taxonomic classification.</title>
        <authorList>
            <person name="Goeker M."/>
        </authorList>
    </citation>
    <scope>NUCLEOTIDE SEQUENCE [LARGE SCALE GENOMIC DNA]</scope>
    <source>
        <strain evidence="2 3">DSM 45385</strain>
    </source>
</reference>
<keyword evidence="3" id="KW-1185">Reference proteome</keyword>
<dbReference type="InterPro" id="IPR011059">
    <property type="entry name" value="Metal-dep_hydrolase_composite"/>
</dbReference>
<dbReference type="RefSeq" id="WP_184975659.1">
    <property type="nucleotide sequence ID" value="NZ_JACHIN010000027.1"/>
</dbReference>
<dbReference type="GO" id="GO:0016810">
    <property type="term" value="F:hydrolase activity, acting on carbon-nitrogen (but not peptide) bonds"/>
    <property type="evidence" value="ECO:0007669"/>
    <property type="project" value="InterPro"/>
</dbReference>
<dbReference type="InterPro" id="IPR013108">
    <property type="entry name" value="Amidohydro_3"/>
</dbReference>
<evidence type="ECO:0000259" key="1">
    <source>
        <dbReference type="Pfam" id="PF07969"/>
    </source>
</evidence>
<dbReference type="SUPFAM" id="SSF51556">
    <property type="entry name" value="Metallo-dependent hydrolases"/>
    <property type="match status" value="1"/>
</dbReference>
<name>A0A7W8AFR3_9ACTN</name>
<accession>A0A7W8AFR3</accession>